<keyword evidence="2 4" id="KW-0378">Hydrolase</keyword>
<reference evidence="7" key="1">
    <citation type="journal article" date="2014" name="Int. J. Syst. Evol. Microbiol.">
        <title>Complete genome sequence of Corynebacterium casei LMG S-19264T (=DSM 44701T), isolated from a smear-ripened cheese.</title>
        <authorList>
            <consortium name="US DOE Joint Genome Institute (JGI-PGF)"/>
            <person name="Walter F."/>
            <person name="Albersmeier A."/>
            <person name="Kalinowski J."/>
            <person name="Ruckert C."/>
        </authorList>
    </citation>
    <scope>NUCLEOTIDE SEQUENCE</scope>
    <source>
        <strain evidence="7">CCM 7905</strain>
    </source>
</reference>
<evidence type="ECO:0000256" key="2">
    <source>
        <dbReference type="ARBA" id="ARBA00022801"/>
    </source>
</evidence>
<dbReference type="EMBL" id="BMCU01000002">
    <property type="protein sequence ID" value="GGG08222.1"/>
    <property type="molecule type" value="Genomic_DNA"/>
</dbReference>
<name>A0A917D4R6_9NOCA</name>
<dbReference type="Gene3D" id="3.20.20.80">
    <property type="entry name" value="Glycosidases"/>
    <property type="match status" value="1"/>
</dbReference>
<dbReference type="SUPFAM" id="SSF51445">
    <property type="entry name" value="(Trans)glycosidases"/>
    <property type="match status" value="1"/>
</dbReference>
<keyword evidence="5" id="KW-0732">Signal</keyword>
<dbReference type="GO" id="GO:0006080">
    <property type="term" value="P:substituted mannan metabolic process"/>
    <property type="evidence" value="ECO:0007669"/>
    <property type="project" value="InterPro"/>
</dbReference>
<comment type="caution">
    <text evidence="7">The sequence shown here is derived from an EMBL/GenBank/DDBJ whole genome shotgun (WGS) entry which is preliminary data.</text>
</comment>
<dbReference type="GO" id="GO:0016985">
    <property type="term" value="F:mannan endo-1,4-beta-mannosidase activity"/>
    <property type="evidence" value="ECO:0007669"/>
    <property type="project" value="InterPro"/>
</dbReference>
<keyword evidence="3 4" id="KW-0326">Glycosidase</keyword>
<keyword evidence="8" id="KW-1185">Reference proteome</keyword>
<reference evidence="7" key="2">
    <citation type="submission" date="2020-09" db="EMBL/GenBank/DDBJ databases">
        <authorList>
            <person name="Sun Q."/>
            <person name="Sedlacek I."/>
        </authorList>
    </citation>
    <scope>NUCLEOTIDE SEQUENCE</scope>
    <source>
        <strain evidence="7">CCM 7905</strain>
    </source>
</reference>
<feature type="chain" id="PRO_5038517716" description="GH26 domain-containing protein" evidence="5">
    <location>
        <begin position="25"/>
        <end position="321"/>
    </location>
</feature>
<dbReference type="AlphaFoldDB" id="A0A917D4R6"/>
<gene>
    <name evidence="7" type="ORF">GCM10007304_22880</name>
</gene>
<feature type="signal peptide" evidence="5">
    <location>
        <begin position="1"/>
        <end position="24"/>
    </location>
</feature>
<dbReference type="InterPro" id="IPR000805">
    <property type="entry name" value="Glyco_hydro_26"/>
</dbReference>
<evidence type="ECO:0000256" key="1">
    <source>
        <dbReference type="ARBA" id="ARBA00007754"/>
    </source>
</evidence>
<feature type="domain" description="GH26" evidence="6">
    <location>
        <begin position="23"/>
        <end position="315"/>
    </location>
</feature>
<dbReference type="InterPro" id="IPR017853">
    <property type="entry name" value="GH"/>
</dbReference>
<protein>
    <recommendedName>
        <fullName evidence="6">GH26 domain-containing protein</fullName>
    </recommendedName>
</protein>
<dbReference type="Proteomes" id="UP000654257">
    <property type="component" value="Unassembled WGS sequence"/>
</dbReference>
<dbReference type="PANTHER" id="PTHR40079">
    <property type="entry name" value="MANNAN ENDO-1,4-BETA-MANNOSIDASE E-RELATED"/>
    <property type="match status" value="1"/>
</dbReference>
<feature type="active site" description="Proton donor" evidence="4">
    <location>
        <position position="148"/>
    </location>
</feature>
<evidence type="ECO:0000313" key="8">
    <source>
        <dbReference type="Proteomes" id="UP000654257"/>
    </source>
</evidence>
<dbReference type="RefSeq" id="WP_188544891.1">
    <property type="nucleotide sequence ID" value="NZ_BMCU01000002.1"/>
</dbReference>
<dbReference type="InterPro" id="IPR022790">
    <property type="entry name" value="GH26_dom"/>
</dbReference>
<comment type="similarity">
    <text evidence="1 4">Belongs to the glycosyl hydrolase 26 family.</text>
</comment>
<feature type="active site" description="Nucleophile" evidence="4">
    <location>
        <position position="259"/>
    </location>
</feature>
<dbReference type="PANTHER" id="PTHR40079:SF4">
    <property type="entry name" value="GH26 DOMAIN-CONTAINING PROTEIN-RELATED"/>
    <property type="match status" value="1"/>
</dbReference>
<evidence type="ECO:0000259" key="6">
    <source>
        <dbReference type="PROSITE" id="PS51764"/>
    </source>
</evidence>
<sequence>MNHISRIGRLLVVPLALTAALTVAAPGVADAAPGISTAKLRFGIVNEGGPLAGAELDRIATQAGEAPSVVMTYQDFRSQPPISQLDAVAARGATTMITWEPWAWGGGTVQPDFRTDRITAGAFDAYIRSWGTALARWGKPVMLRFGHEMNANWYPWADGVNGNGAGDYVAAYRRVHDVLRSAGAANVSFVWGPNVPDYGMTPLKGLYPGSSYVDQVSLDGYNWGTTQSWSSWQSASAIYATGISQMRNIAPGKRIIVAEVSSAEAGGSKSTWIKDAISYFAAKPDISAVVWFNLNKEQDWRFDSTAASATAFRDALARRPR</sequence>
<evidence type="ECO:0000256" key="3">
    <source>
        <dbReference type="ARBA" id="ARBA00023295"/>
    </source>
</evidence>
<evidence type="ECO:0000256" key="4">
    <source>
        <dbReference type="PROSITE-ProRule" id="PRU01100"/>
    </source>
</evidence>
<dbReference type="Pfam" id="PF02156">
    <property type="entry name" value="Glyco_hydro_26"/>
    <property type="match status" value="1"/>
</dbReference>
<evidence type="ECO:0000313" key="7">
    <source>
        <dbReference type="EMBL" id="GGG08222.1"/>
    </source>
</evidence>
<accession>A0A917D4R6</accession>
<proteinExistence type="inferred from homology"/>
<dbReference type="PROSITE" id="PS51764">
    <property type="entry name" value="GH26"/>
    <property type="match status" value="1"/>
</dbReference>
<organism evidence="7 8">
    <name type="scientific">Rhodococcoides trifolii</name>
    <dbReference type="NCBI Taxonomy" id="908250"/>
    <lineage>
        <taxon>Bacteria</taxon>
        <taxon>Bacillati</taxon>
        <taxon>Actinomycetota</taxon>
        <taxon>Actinomycetes</taxon>
        <taxon>Mycobacteriales</taxon>
        <taxon>Nocardiaceae</taxon>
        <taxon>Rhodococcoides</taxon>
    </lineage>
</organism>
<evidence type="ECO:0000256" key="5">
    <source>
        <dbReference type="SAM" id="SignalP"/>
    </source>
</evidence>